<name>A0A0L6JWN7_9FIRM</name>
<evidence type="ECO:0000256" key="3">
    <source>
        <dbReference type="ARBA" id="ARBA00023163"/>
    </source>
</evidence>
<reference evidence="6" key="1">
    <citation type="submission" date="2015-07" db="EMBL/GenBank/DDBJ databases">
        <title>Near-Complete Genome Sequence of the Cellulolytic Bacterium Bacteroides (Pseudobacteroides) cellulosolvens ATCC 35603.</title>
        <authorList>
            <person name="Dassa B."/>
            <person name="Utturkar S.M."/>
            <person name="Klingeman D.M."/>
            <person name="Hurt R.A."/>
            <person name="Keller M."/>
            <person name="Xu J."/>
            <person name="Reddy Y.H.K."/>
            <person name="Borovok I."/>
            <person name="Grinberg I.R."/>
            <person name="Lamed R."/>
            <person name="Zhivin O."/>
            <person name="Bayer E.A."/>
            <person name="Brown S.D."/>
        </authorList>
    </citation>
    <scope>NUCLEOTIDE SEQUENCE [LARGE SCALE GENOMIC DNA]</scope>
    <source>
        <strain evidence="6">DSM 2933</strain>
    </source>
</reference>
<evidence type="ECO:0000313" key="5">
    <source>
        <dbReference type="EMBL" id="KNY30025.1"/>
    </source>
</evidence>
<keyword evidence="1" id="KW-0805">Transcription regulation</keyword>
<dbReference type="AlphaFoldDB" id="A0A0L6JWN7"/>
<proteinExistence type="predicted"/>
<dbReference type="InterPro" id="IPR000524">
    <property type="entry name" value="Tscrpt_reg_HTH_GntR"/>
</dbReference>
<dbReference type="Proteomes" id="UP000036923">
    <property type="component" value="Unassembled WGS sequence"/>
</dbReference>
<dbReference type="GO" id="GO:0003677">
    <property type="term" value="F:DNA binding"/>
    <property type="evidence" value="ECO:0007669"/>
    <property type="project" value="UniProtKB-KW"/>
</dbReference>
<keyword evidence="3" id="KW-0804">Transcription</keyword>
<feature type="domain" description="HTH gntR-type" evidence="4">
    <location>
        <begin position="9"/>
        <end position="77"/>
    </location>
</feature>
<dbReference type="PROSITE" id="PS50949">
    <property type="entry name" value="HTH_GNTR"/>
    <property type="match status" value="1"/>
</dbReference>
<dbReference type="InterPro" id="IPR036388">
    <property type="entry name" value="WH-like_DNA-bd_sf"/>
</dbReference>
<protein>
    <submittedName>
        <fullName evidence="5">Transcriptional regulator, GntR family</fullName>
    </submittedName>
</protein>
<evidence type="ECO:0000256" key="2">
    <source>
        <dbReference type="ARBA" id="ARBA00023125"/>
    </source>
</evidence>
<dbReference type="PANTHER" id="PTHR38445:SF6">
    <property type="entry name" value="GNTR-FAMILY TRANSCRIPTIONAL REGULATOR"/>
    <property type="match status" value="1"/>
</dbReference>
<dbReference type="GO" id="GO:0003700">
    <property type="term" value="F:DNA-binding transcription factor activity"/>
    <property type="evidence" value="ECO:0007669"/>
    <property type="project" value="InterPro"/>
</dbReference>
<accession>A0A0L6JWN7</accession>
<organism evidence="5 6">
    <name type="scientific">Pseudobacteroides cellulosolvens ATCC 35603 = DSM 2933</name>
    <dbReference type="NCBI Taxonomy" id="398512"/>
    <lineage>
        <taxon>Bacteria</taxon>
        <taxon>Bacillati</taxon>
        <taxon>Bacillota</taxon>
        <taxon>Clostridia</taxon>
        <taxon>Eubacteriales</taxon>
        <taxon>Oscillospiraceae</taxon>
        <taxon>Pseudobacteroides</taxon>
    </lineage>
</organism>
<dbReference type="Gene3D" id="1.10.287.2110">
    <property type="match status" value="1"/>
</dbReference>
<dbReference type="PRINTS" id="PR00035">
    <property type="entry name" value="HTHGNTR"/>
</dbReference>
<dbReference type="OrthoDB" id="163333at2"/>
<dbReference type="PANTHER" id="PTHR38445">
    <property type="entry name" value="HTH-TYPE TRANSCRIPTIONAL REPRESSOR YTRA"/>
    <property type="match status" value="1"/>
</dbReference>
<keyword evidence="2" id="KW-0238">DNA-binding</keyword>
<dbReference type="SMART" id="SM00345">
    <property type="entry name" value="HTH_GNTR"/>
    <property type="match status" value="1"/>
</dbReference>
<dbReference type="EMBL" id="LGTC01000001">
    <property type="protein sequence ID" value="KNY30025.1"/>
    <property type="molecule type" value="Genomic_DNA"/>
</dbReference>
<dbReference type="SUPFAM" id="SSF46785">
    <property type="entry name" value="Winged helix' DNA-binding domain"/>
    <property type="match status" value="1"/>
</dbReference>
<evidence type="ECO:0000313" key="6">
    <source>
        <dbReference type="Proteomes" id="UP000036923"/>
    </source>
</evidence>
<dbReference type="CDD" id="cd07377">
    <property type="entry name" value="WHTH_GntR"/>
    <property type="match status" value="1"/>
</dbReference>
<dbReference type="Gene3D" id="1.10.10.10">
    <property type="entry name" value="Winged helix-like DNA-binding domain superfamily/Winged helix DNA-binding domain"/>
    <property type="match status" value="1"/>
</dbReference>
<dbReference type="InterPro" id="IPR036390">
    <property type="entry name" value="WH_DNA-bd_sf"/>
</dbReference>
<comment type="caution">
    <text evidence="5">The sequence shown here is derived from an EMBL/GenBank/DDBJ whole genome shotgun (WGS) entry which is preliminary data.</text>
</comment>
<dbReference type="eggNOG" id="COG1725">
    <property type="taxonomic scope" value="Bacteria"/>
</dbReference>
<evidence type="ECO:0000259" key="4">
    <source>
        <dbReference type="PROSITE" id="PS50949"/>
    </source>
</evidence>
<dbReference type="Pfam" id="PF00392">
    <property type="entry name" value="GntR"/>
    <property type="match status" value="1"/>
</dbReference>
<keyword evidence="6" id="KW-1185">Reference proteome</keyword>
<evidence type="ECO:0000256" key="1">
    <source>
        <dbReference type="ARBA" id="ARBA00023015"/>
    </source>
</evidence>
<gene>
    <name evidence="5" type="ORF">Bccel_5302</name>
</gene>
<dbReference type="RefSeq" id="WP_050753865.1">
    <property type="nucleotide sequence ID" value="NZ_JQKC01000041.1"/>
</dbReference>
<dbReference type="STRING" id="398512.Bccel_5302"/>
<sequence>MDLKFENNTPIYVQIMNWIKEQIVSNRFLPGSRLPSVRDMSEQFNVTSNTIQRVLRELEIEGIIYTQRGIGVFITEDKDKITSLRLNMSKQLVEKFIVSMQLLGFNNDEIINAVIRISKAGLTDADGNQNKGSM</sequence>